<sequence length="61" mass="6720">MNADTFQAVGRWVAQKWQGRLRDSDGDYFTVATQMRKQGLPVELALMLLCGSACTGLEVGK</sequence>
<accession>A0ABX6P456</accession>
<dbReference type="Proteomes" id="UP000500826">
    <property type="component" value="Chromosome"/>
</dbReference>
<organism evidence="1 2">
    <name type="scientific">Ramlibacter terrae</name>
    <dbReference type="NCBI Taxonomy" id="2732511"/>
    <lineage>
        <taxon>Bacteria</taxon>
        <taxon>Pseudomonadati</taxon>
        <taxon>Pseudomonadota</taxon>
        <taxon>Betaproteobacteria</taxon>
        <taxon>Burkholderiales</taxon>
        <taxon>Comamonadaceae</taxon>
        <taxon>Ramlibacter</taxon>
    </lineage>
</organism>
<reference evidence="1 2" key="2">
    <citation type="submission" date="2020-05" db="EMBL/GenBank/DDBJ databases">
        <authorList>
            <person name="Khan S.A."/>
            <person name="Jeon C.O."/>
            <person name="Chun B.H."/>
        </authorList>
    </citation>
    <scope>NUCLEOTIDE SEQUENCE [LARGE SCALE GENOMIC DNA]</scope>
    <source>
        <strain evidence="1 2">H242</strain>
    </source>
</reference>
<reference evidence="1 2" key="1">
    <citation type="submission" date="2020-05" db="EMBL/GenBank/DDBJ databases">
        <title>Ramlibacter rhizophilus sp. nov., isolated from rhizosphere soil of national flower Mugunghwa from South Korea.</title>
        <authorList>
            <person name="Zheng-Fei Y."/>
            <person name="Huan T."/>
        </authorList>
    </citation>
    <scope>NUCLEOTIDE SEQUENCE [LARGE SCALE GENOMIC DNA]</scope>
    <source>
        <strain evidence="1 2">H242</strain>
    </source>
</reference>
<name>A0ABX6P456_9BURK</name>
<evidence type="ECO:0000313" key="1">
    <source>
        <dbReference type="EMBL" id="QJW84362.1"/>
    </source>
</evidence>
<gene>
    <name evidence="1" type="ORF">HK414_12995</name>
</gene>
<dbReference type="EMBL" id="CP053418">
    <property type="protein sequence ID" value="QJW84362.1"/>
    <property type="molecule type" value="Genomic_DNA"/>
</dbReference>
<evidence type="ECO:0000313" key="2">
    <source>
        <dbReference type="Proteomes" id="UP000500826"/>
    </source>
</evidence>
<proteinExistence type="predicted"/>
<keyword evidence="2" id="KW-1185">Reference proteome</keyword>
<protein>
    <submittedName>
        <fullName evidence="1">Uncharacterized protein</fullName>
    </submittedName>
</protein>